<dbReference type="STRING" id="1170229.K9F4M0"/>
<comment type="caution">
    <text evidence="3">The sequence shown here is derived from an EMBL/GenBank/DDBJ whole genome shotgun (WGS) entry which is preliminary data.</text>
</comment>
<dbReference type="Gene3D" id="3.30.428.10">
    <property type="entry name" value="HIT-like"/>
    <property type="match status" value="1"/>
</dbReference>
<dbReference type="Proteomes" id="UP000009882">
    <property type="component" value="Unassembled WGS sequence"/>
</dbReference>
<dbReference type="InterPro" id="IPR011146">
    <property type="entry name" value="HIT-like"/>
</dbReference>
<dbReference type="HOGENOM" id="CLU_049757_0_0_1"/>
<dbReference type="PANTHER" id="PTHR46648:SF1">
    <property type="entry name" value="ADENOSINE 5'-MONOPHOSPHORAMIDASE HNT1"/>
    <property type="match status" value="1"/>
</dbReference>
<evidence type="ECO:0000313" key="3">
    <source>
        <dbReference type="EMBL" id="EKV04270.1"/>
    </source>
</evidence>
<evidence type="ECO:0000259" key="2">
    <source>
        <dbReference type="PROSITE" id="PS51084"/>
    </source>
</evidence>
<dbReference type="EMBL" id="AKCT01000340">
    <property type="protein sequence ID" value="EKV04270.1"/>
    <property type="molecule type" value="Genomic_DNA"/>
</dbReference>
<dbReference type="OMA" id="PQWRIWE"/>
<proteinExistence type="predicted"/>
<dbReference type="PROSITE" id="PS51084">
    <property type="entry name" value="HIT_2"/>
    <property type="match status" value="1"/>
</dbReference>
<dbReference type="GO" id="GO:0003824">
    <property type="term" value="F:catalytic activity"/>
    <property type="evidence" value="ECO:0007669"/>
    <property type="project" value="InterPro"/>
</dbReference>
<keyword evidence="4" id="KW-1185">Reference proteome</keyword>
<feature type="domain" description="HIT" evidence="2">
    <location>
        <begin position="105"/>
        <end position="208"/>
    </location>
</feature>
<reference evidence="4" key="1">
    <citation type="journal article" date="2012" name="BMC Genomics">
        <title>Genome sequence of the necrotrophic fungus Penicillium digitatum, the main postharvest pathogen of citrus.</title>
        <authorList>
            <person name="Marcet-Houben M."/>
            <person name="Ballester A.-R."/>
            <person name="de la Fuente B."/>
            <person name="Harries E."/>
            <person name="Marcos J.F."/>
            <person name="Gonzalez-Candelas L."/>
            <person name="Gabaldon T."/>
        </authorList>
    </citation>
    <scope>NUCLEOTIDE SEQUENCE [LARGE SCALE GENOMIC DNA]</scope>
    <source>
        <strain evidence="4">PHI26 / CECT 20796</strain>
    </source>
</reference>
<organism evidence="3 4">
    <name type="scientific">Penicillium digitatum (strain PHI26 / CECT 20796)</name>
    <name type="common">Green mold</name>
    <dbReference type="NCBI Taxonomy" id="1170229"/>
    <lineage>
        <taxon>Eukaryota</taxon>
        <taxon>Fungi</taxon>
        <taxon>Dikarya</taxon>
        <taxon>Ascomycota</taxon>
        <taxon>Pezizomycotina</taxon>
        <taxon>Eurotiomycetes</taxon>
        <taxon>Eurotiomycetidae</taxon>
        <taxon>Eurotiales</taxon>
        <taxon>Aspergillaceae</taxon>
        <taxon>Penicillium</taxon>
    </lineage>
</organism>
<name>K9F4M0_PEND2</name>
<dbReference type="InParanoid" id="K9F4M0"/>
<evidence type="ECO:0000256" key="1">
    <source>
        <dbReference type="PROSITE-ProRule" id="PRU00464"/>
    </source>
</evidence>
<dbReference type="AlphaFoldDB" id="K9F4M0"/>
<sequence>MSKMEKLSKAVCHVTGSKHCGLVSNGDNSVTLLPFPKLQVIGAEIPSDELEYYPVYPGYLSSKNGPKMTSEFLSDVSGKVTAVTGIAPDGQFDKTFFGEAADQDLMARLIRGDLPQHRIWEDAGHAAMISPKGKVPGYTIVVPRAHLAPDLLNLPDEEYDSLIAASHATARALMLGLGVARCGMFFEGFEGHYAHTKIIPIHEPSPSQQLDIAVRGPAPYSEDYQGYMTTQLGPTVKDEAALIVLVEKIRAEVDALKI</sequence>
<dbReference type="InterPro" id="IPR036265">
    <property type="entry name" value="HIT-like_sf"/>
</dbReference>
<protein>
    <recommendedName>
        <fullName evidence="2">HIT domain-containing protein</fullName>
    </recommendedName>
</protein>
<dbReference type="SUPFAM" id="SSF54197">
    <property type="entry name" value="HIT-like"/>
    <property type="match status" value="1"/>
</dbReference>
<comment type="caution">
    <text evidence="1">Lacks conserved residue(s) required for the propagation of feature annotation.</text>
</comment>
<evidence type="ECO:0000313" key="4">
    <source>
        <dbReference type="Proteomes" id="UP000009882"/>
    </source>
</evidence>
<dbReference type="OrthoDB" id="2262349at2759"/>
<gene>
    <name evidence="3" type="ORF">PDIG_90270</name>
</gene>
<dbReference type="InterPro" id="IPR001310">
    <property type="entry name" value="Histidine_triad_HIT"/>
</dbReference>
<dbReference type="PANTHER" id="PTHR46648">
    <property type="entry name" value="HIT FAMILY PROTEIN 1"/>
    <property type="match status" value="1"/>
</dbReference>
<dbReference type="eggNOG" id="KOG1592">
    <property type="taxonomic scope" value="Eukaryota"/>
</dbReference>
<accession>K9F4M0</accession>